<dbReference type="InterPro" id="IPR019226">
    <property type="entry name" value="DUF2158"/>
</dbReference>
<dbReference type="Proteomes" id="UP000237889">
    <property type="component" value="Chromosome"/>
</dbReference>
<dbReference type="KEGG" id="phr:C6569_11740"/>
<reference evidence="2 3" key="1">
    <citation type="submission" date="2018-03" db="EMBL/GenBank/DDBJ databases">
        <title>Genome sequencing of Phreatobacter sp.</title>
        <authorList>
            <person name="Kim S.-J."/>
            <person name="Heo J."/>
            <person name="Kwon S.-W."/>
        </authorList>
    </citation>
    <scope>NUCLEOTIDE SEQUENCE [LARGE SCALE GENOMIC DNA]</scope>
    <source>
        <strain evidence="2 3">S-12</strain>
    </source>
</reference>
<accession>A0A2S0NC24</accession>
<sequence>MTFTPGDIVTLKSGGQPLTVTAIGDDEATCIWLGEEGDLFREAIPLVALQALDLEEEEGEDDEDGDDDEKDEEEEEAAA</sequence>
<keyword evidence="3" id="KW-1185">Reference proteome</keyword>
<gene>
    <name evidence="2" type="ORF">C6569_11740</name>
</gene>
<dbReference type="Pfam" id="PF09926">
    <property type="entry name" value="DUF2158"/>
    <property type="match status" value="1"/>
</dbReference>
<dbReference type="RefSeq" id="WP_106749026.1">
    <property type="nucleotide sequence ID" value="NZ_CP027668.1"/>
</dbReference>
<feature type="compositionally biased region" description="Acidic residues" evidence="1">
    <location>
        <begin position="53"/>
        <end position="79"/>
    </location>
</feature>
<evidence type="ECO:0000313" key="2">
    <source>
        <dbReference type="EMBL" id="AVO45685.1"/>
    </source>
</evidence>
<dbReference type="OrthoDB" id="7173769at2"/>
<organism evidence="2 3">
    <name type="scientific">Phreatobacter cathodiphilus</name>
    <dbReference type="NCBI Taxonomy" id="1868589"/>
    <lineage>
        <taxon>Bacteria</taxon>
        <taxon>Pseudomonadati</taxon>
        <taxon>Pseudomonadota</taxon>
        <taxon>Alphaproteobacteria</taxon>
        <taxon>Hyphomicrobiales</taxon>
        <taxon>Phreatobacteraceae</taxon>
        <taxon>Phreatobacter</taxon>
    </lineage>
</organism>
<name>A0A2S0NC24_9HYPH</name>
<dbReference type="AlphaFoldDB" id="A0A2S0NC24"/>
<proteinExistence type="predicted"/>
<protein>
    <submittedName>
        <fullName evidence="2">DUF2158 domain-containing protein</fullName>
    </submittedName>
</protein>
<evidence type="ECO:0000256" key="1">
    <source>
        <dbReference type="SAM" id="MobiDB-lite"/>
    </source>
</evidence>
<dbReference type="EMBL" id="CP027668">
    <property type="protein sequence ID" value="AVO45685.1"/>
    <property type="molecule type" value="Genomic_DNA"/>
</dbReference>
<feature type="region of interest" description="Disordered" evidence="1">
    <location>
        <begin position="51"/>
        <end position="79"/>
    </location>
</feature>
<evidence type="ECO:0000313" key="3">
    <source>
        <dbReference type="Proteomes" id="UP000237889"/>
    </source>
</evidence>